<dbReference type="AlphaFoldDB" id="A0A446BDL4"/>
<organism evidence="1 2">
    <name type="scientific">Thermothielavioides terrestris</name>
    <dbReference type="NCBI Taxonomy" id="2587410"/>
    <lineage>
        <taxon>Eukaryota</taxon>
        <taxon>Fungi</taxon>
        <taxon>Dikarya</taxon>
        <taxon>Ascomycota</taxon>
        <taxon>Pezizomycotina</taxon>
        <taxon>Sordariomycetes</taxon>
        <taxon>Sordariomycetidae</taxon>
        <taxon>Sordariales</taxon>
        <taxon>Chaetomiaceae</taxon>
        <taxon>Thermothielavioides</taxon>
    </lineage>
</organism>
<reference evidence="1 2" key="1">
    <citation type="submission" date="2018-04" db="EMBL/GenBank/DDBJ databases">
        <authorList>
            <person name="Huttner S."/>
            <person name="Dainat J."/>
        </authorList>
    </citation>
    <scope>NUCLEOTIDE SEQUENCE [LARGE SCALE GENOMIC DNA]</scope>
</reference>
<accession>A0A446BDL4</accession>
<proteinExistence type="predicted"/>
<name>A0A446BDL4_9PEZI</name>
<sequence>MHRRFFRGTLTSRNCTQPNPAVTMIVRESQQFCNFGRGAYDTTGVPKPPPPKPR</sequence>
<gene>
    <name evidence="1" type="ORF">TT172_LOCUS2947</name>
</gene>
<protein>
    <submittedName>
        <fullName evidence="1">6765e8b9-4dc2-4a8b-a4b2-29684ddcf16d</fullName>
    </submittedName>
</protein>
<evidence type="ECO:0000313" key="2">
    <source>
        <dbReference type="Proteomes" id="UP000289323"/>
    </source>
</evidence>
<dbReference type="EMBL" id="OUUZ01000004">
    <property type="protein sequence ID" value="SPQ20528.1"/>
    <property type="molecule type" value="Genomic_DNA"/>
</dbReference>
<dbReference type="Proteomes" id="UP000289323">
    <property type="component" value="Unassembled WGS sequence"/>
</dbReference>
<evidence type="ECO:0000313" key="1">
    <source>
        <dbReference type="EMBL" id="SPQ20528.1"/>
    </source>
</evidence>